<dbReference type="InterPro" id="IPR005119">
    <property type="entry name" value="LysR_subst-bd"/>
</dbReference>
<reference evidence="6 7" key="5">
    <citation type="journal article" date="2010" name="Appl. Environ. Microbiol.">
        <title>phrR-like gene praR of Azorhizobium caulinodans ORS571 is essential for symbiosis with Sesbania rostrata and is involved in expression of reb genes.</title>
        <authorList>
            <person name="Akiba N."/>
            <person name="Aono T."/>
            <person name="Toyazaki H."/>
            <person name="Sato S."/>
            <person name="Oyaizu H."/>
        </authorList>
    </citation>
    <scope>NUCLEOTIDE SEQUENCE [LARGE SCALE GENOMIC DNA]</scope>
    <source>
        <strain evidence="7">ATCC 43989 / DSM 5975 / JCM 20966 / LMG 6465 / NBRC 14845 / NCIMB 13405 / ORS 571</strain>
    </source>
</reference>
<dbReference type="PANTHER" id="PTHR30579">
    <property type="entry name" value="TRANSCRIPTIONAL REGULATOR"/>
    <property type="match status" value="1"/>
</dbReference>
<evidence type="ECO:0000256" key="2">
    <source>
        <dbReference type="ARBA" id="ARBA00023015"/>
    </source>
</evidence>
<dbReference type="PANTHER" id="PTHR30579:SF7">
    <property type="entry name" value="HTH-TYPE TRANSCRIPTIONAL REGULATOR LRHA-RELATED"/>
    <property type="match status" value="1"/>
</dbReference>
<dbReference type="InterPro" id="IPR000847">
    <property type="entry name" value="LysR_HTH_N"/>
</dbReference>
<dbReference type="InterPro" id="IPR036388">
    <property type="entry name" value="WH-like_DNA-bd_sf"/>
</dbReference>
<gene>
    <name evidence="6" type="ordered locus">AZC_4598</name>
</gene>
<dbReference type="AlphaFoldDB" id="A8HZL6"/>
<protein>
    <submittedName>
        <fullName evidence="6">Putative LysR-family transcriptional regulator</fullName>
    </submittedName>
</protein>
<comment type="similarity">
    <text evidence="1">Belongs to the LysR transcriptional regulatory family.</text>
</comment>
<dbReference type="InterPro" id="IPR036390">
    <property type="entry name" value="WH_DNA-bd_sf"/>
</dbReference>
<dbReference type="EMBL" id="AP009384">
    <property type="protein sequence ID" value="BAF90596.1"/>
    <property type="molecule type" value="Genomic_DNA"/>
</dbReference>
<dbReference type="KEGG" id="azc:AZC_4598"/>
<dbReference type="PRINTS" id="PR00039">
    <property type="entry name" value="HTHLYSR"/>
</dbReference>
<dbReference type="HOGENOM" id="CLU_039613_1_1_5"/>
<dbReference type="Pfam" id="PF03466">
    <property type="entry name" value="LysR_substrate"/>
    <property type="match status" value="1"/>
</dbReference>
<reference evidence="6 7" key="3">
    <citation type="journal article" date="2008" name="BMC Genomics">
        <title>The genome of the versatile nitrogen fixer Azorhizobium caulinodans ORS571.</title>
        <authorList>
            <person name="Lee KB."/>
            <person name="Backer P.D."/>
            <person name="Aono T."/>
            <person name="Liu CT."/>
            <person name="Suzuki S."/>
            <person name="Suzuki T."/>
            <person name="Kaneko T."/>
            <person name="Yamada M."/>
            <person name="Tabata S."/>
            <person name="Kupfer D.M."/>
            <person name="Najar F.Z."/>
            <person name="Wiley G.B."/>
            <person name="Roe B."/>
            <person name="Binnewies T.T."/>
            <person name="Ussery D.W."/>
            <person name="D'Haeze W."/>
            <person name="Herder J.D."/>
            <person name="Gevers D."/>
            <person name="Vereecke D."/>
            <person name="Holsters M."/>
            <person name="Oyaizu H."/>
        </authorList>
    </citation>
    <scope>NUCLEOTIDE SEQUENCE [LARGE SCALE GENOMIC DNA]</scope>
    <source>
        <strain evidence="7">ATCC 43989 / DSM 5975 / JCM 20966 / LMG 6465 / NBRC 14845 / NCIMB 13405 / ORS 571</strain>
    </source>
</reference>
<dbReference type="Proteomes" id="UP000000270">
    <property type="component" value="Chromosome"/>
</dbReference>
<feature type="domain" description="HTH lysR-type" evidence="5">
    <location>
        <begin position="13"/>
        <end position="70"/>
    </location>
</feature>
<dbReference type="Gene3D" id="1.10.10.10">
    <property type="entry name" value="Winged helix-like DNA-binding domain superfamily/Winged helix DNA-binding domain"/>
    <property type="match status" value="1"/>
</dbReference>
<proteinExistence type="inferred from homology"/>
<keyword evidence="3" id="KW-0238">DNA-binding</keyword>
<evidence type="ECO:0000256" key="3">
    <source>
        <dbReference type="ARBA" id="ARBA00023125"/>
    </source>
</evidence>
<dbReference type="PROSITE" id="PS50931">
    <property type="entry name" value="HTH_LYSR"/>
    <property type="match status" value="1"/>
</dbReference>
<evidence type="ECO:0000313" key="7">
    <source>
        <dbReference type="Proteomes" id="UP000000270"/>
    </source>
</evidence>
<evidence type="ECO:0000313" key="6">
    <source>
        <dbReference type="EMBL" id="BAF90596.1"/>
    </source>
</evidence>
<reference evidence="7" key="2">
    <citation type="submission" date="2007-04" db="EMBL/GenBank/DDBJ databases">
        <title>Complete genome sequence of the nitrogen-fixing bacterium Azorhizobium caulinodans ORS571.</title>
        <authorList>
            <person name="Lee K.B."/>
            <person name="Backer P.D."/>
            <person name="Aono T."/>
            <person name="Liu C.T."/>
            <person name="Suzuki S."/>
            <person name="Suzuki T."/>
            <person name="Kaneko T."/>
            <person name="Yamada M."/>
            <person name="Tabata S."/>
            <person name="Kupfer D.M."/>
            <person name="Najar F.Z."/>
            <person name="Wiley G.B."/>
            <person name="Roe B."/>
            <person name="Binnewies T."/>
            <person name="Ussery D."/>
            <person name="Vereecke D."/>
            <person name="Gevers D."/>
            <person name="Holsters M."/>
            <person name="Oyaizu H."/>
        </authorList>
    </citation>
    <scope>NUCLEOTIDE SEQUENCE [LARGE SCALE GENOMIC DNA]</scope>
    <source>
        <strain evidence="7">ATCC 43989 / DSM 5975 / JCM 20966 / LMG 6465 / NBRC 14845 / NCIMB 13405 / ORS 571</strain>
    </source>
</reference>
<dbReference type="FunFam" id="1.10.10.10:FF:000001">
    <property type="entry name" value="LysR family transcriptional regulator"/>
    <property type="match status" value="1"/>
</dbReference>
<dbReference type="SUPFAM" id="SSF53850">
    <property type="entry name" value="Periplasmic binding protein-like II"/>
    <property type="match status" value="1"/>
</dbReference>
<sequence length="298" mass="31471">MPHSGNLNGVHMLDLDLLHAFVSVVDAGGFTRAGERVHRTQSTVSQQIRRLEQAAGKPLFDRSGRQVRLTEDGERLLGYARRILALSAEAKAALASAPPAMVLRLGMPDDIAVAALTRMVAAFAAAHPQVRLAVRCGLSVDLDASLAQGDLDVALMKREPGRGGARNTWPEQLVWAVRADAPLPVLDPVPLAAFPQGCLYRNRAIGALERAGRAWRIAYDCPNLVGILAAVESGLAVSVLERRALTPALRPLPEGLLPPLGPSELALCVREGAPPLADALAAVVADFCADPAALRTAA</sequence>
<name>A8HZL6_AZOC5</name>
<reference evidence="6 7" key="1">
    <citation type="journal article" date="2007" name="Appl. Environ. Microbiol.">
        <title>Rhizobial factors required for stem nodule maturation and maintenance in Sesbania rostrata-Azorhizobium caulinodans ORS571 symbiosis.</title>
        <authorList>
            <person name="Suzuki S."/>
            <person name="Aono T."/>
            <person name="Lee KB."/>
            <person name="Suzuki T."/>
            <person name="Liu CT."/>
            <person name="Miwa H."/>
            <person name="Wakao S."/>
            <person name="Iki T."/>
            <person name="Oyaizu H."/>
        </authorList>
    </citation>
    <scope>NUCLEOTIDE SEQUENCE [LARGE SCALE GENOMIC DNA]</scope>
    <source>
        <strain evidence="7">ATCC 43989 / DSM 5975 / JCM 20966 / LMG 6465 / NBRC 14845 / NCIMB 13405 / ORS 571</strain>
    </source>
</reference>
<evidence type="ECO:0000256" key="4">
    <source>
        <dbReference type="ARBA" id="ARBA00023163"/>
    </source>
</evidence>
<dbReference type="GO" id="GO:0003700">
    <property type="term" value="F:DNA-binding transcription factor activity"/>
    <property type="evidence" value="ECO:0007669"/>
    <property type="project" value="InterPro"/>
</dbReference>
<dbReference type="InterPro" id="IPR050176">
    <property type="entry name" value="LTTR"/>
</dbReference>
<keyword evidence="4" id="KW-0804">Transcription</keyword>
<dbReference type="Pfam" id="PF00126">
    <property type="entry name" value="HTH_1"/>
    <property type="match status" value="1"/>
</dbReference>
<keyword evidence="2" id="KW-0805">Transcription regulation</keyword>
<reference evidence="6 7" key="4">
    <citation type="journal article" date="2009" name="Appl. Environ. Microbiol.">
        <title>Comparative genome-wide transcriptional profiling of Azorhizobium caulinodans ORS571 grown under free-living and symbiotic conditions.</title>
        <authorList>
            <person name="Tsukada S."/>
            <person name="Aono T."/>
            <person name="Akiba N."/>
            <person name="Lee KB."/>
            <person name="Liu CT."/>
            <person name="Toyazaki H."/>
            <person name="Oyaizu H."/>
        </authorList>
    </citation>
    <scope>NUCLEOTIDE SEQUENCE [LARGE SCALE GENOMIC DNA]</scope>
    <source>
        <strain evidence="7">ATCC 43989 / DSM 5975 / JCM 20966 / LMG 6465 / NBRC 14845 / NCIMB 13405 / ORS 571</strain>
    </source>
</reference>
<evidence type="ECO:0000256" key="1">
    <source>
        <dbReference type="ARBA" id="ARBA00009437"/>
    </source>
</evidence>
<dbReference type="SUPFAM" id="SSF46785">
    <property type="entry name" value="Winged helix' DNA-binding domain"/>
    <property type="match status" value="1"/>
</dbReference>
<keyword evidence="7" id="KW-1185">Reference proteome</keyword>
<organism evidence="6 7">
    <name type="scientific">Azorhizobium caulinodans (strain ATCC 43989 / DSM 5975 / JCM 20966 / LMG 6465 / NBRC 14845 / NCIMB 13405 / ORS 571)</name>
    <dbReference type="NCBI Taxonomy" id="438753"/>
    <lineage>
        <taxon>Bacteria</taxon>
        <taxon>Pseudomonadati</taxon>
        <taxon>Pseudomonadota</taxon>
        <taxon>Alphaproteobacteria</taxon>
        <taxon>Hyphomicrobiales</taxon>
        <taxon>Xanthobacteraceae</taxon>
        <taxon>Azorhizobium</taxon>
    </lineage>
</organism>
<dbReference type="GO" id="GO:0003677">
    <property type="term" value="F:DNA binding"/>
    <property type="evidence" value="ECO:0007669"/>
    <property type="project" value="UniProtKB-KW"/>
</dbReference>
<dbReference type="STRING" id="438753.AZC_4598"/>
<dbReference type="eggNOG" id="COG0583">
    <property type="taxonomic scope" value="Bacteria"/>
</dbReference>
<evidence type="ECO:0000259" key="5">
    <source>
        <dbReference type="PROSITE" id="PS50931"/>
    </source>
</evidence>
<dbReference type="Gene3D" id="3.40.190.10">
    <property type="entry name" value="Periplasmic binding protein-like II"/>
    <property type="match status" value="2"/>
</dbReference>
<accession>A8HZL6</accession>
<reference evidence="6 7" key="6">
    <citation type="journal article" date="2011" name="Appl. Environ. Microbiol.">
        <title>Involvement of the azorhizobial chromosome partition gene (parA) in the onset of bacteroid differentiation during Sesbania rostrata stem nodule development.</title>
        <authorList>
            <person name="Liu CT."/>
            <person name="Lee KB."/>
            <person name="Wang YS."/>
            <person name="Peng MH."/>
            <person name="Lee KT."/>
            <person name="Suzuki S."/>
            <person name="Suzuki T."/>
            <person name="Oyaizu H."/>
        </authorList>
    </citation>
    <scope>NUCLEOTIDE SEQUENCE [LARGE SCALE GENOMIC DNA]</scope>
    <source>
        <strain evidence="7">ATCC 43989 / DSM 5975 / JCM 20966 / LMG 6465 / NBRC 14845 / NCIMB 13405 / ORS 571</strain>
    </source>
</reference>